<feature type="chain" id="PRO_5037714699" description="DUF5057 domain-containing protein" evidence="1">
    <location>
        <begin position="28"/>
        <end position="579"/>
    </location>
</feature>
<sequence length="579" mass="63892">MKRNKHLLSIAAALAVGLCVTACGAQADGPYRLPDWAGPIVEPELEDMENVYATDKVDVYYDNTQSMYGFAGGGTMVRAVAALRDVVNQYSNTTTYTLGGAPDGTLQWMPFTGDLHSSLVDYAGFYTVGKGSFASGTGPLQMLYYQDTTLDPAAINVVVTDLAEQNVDSSELASRINESILSQDGYSAALIGILGDFNGTKYVSDLDAVNQMNGTQVTGKVPIYILITGRDAALDTYVNNLVTAFQNYELVQDTDFYVARYHAGNSARVVDHSEIVTVDPALEQEGMRKEDWSTAVINQNLGLSEIDAAHLDTVIDTDHYLNMFAYQFDNEANGINTGRTVLHYFLPIQRTDGLDLPVDVKVYSQDEQANSSQTQALYDTKDKISCSELVREDPEEVASPEEWMEQEPDITGAYAVTNEEGENTALLGWKNLRQITYDKDLDITFERIEQGTPVYDMVMEADGRDVGDYYPGTDMGLAANSDLLHITVEFSRDPEERESDTLLLRIPVYAMAQSVENLPAWIPAWDSAGTQDYIYHTFGLENFFRTLFGLNVLGDADYNRAVREVKIADILTCVTGLPD</sequence>
<proteinExistence type="predicted"/>
<evidence type="ECO:0000256" key="1">
    <source>
        <dbReference type="SAM" id="SignalP"/>
    </source>
</evidence>
<evidence type="ECO:0000313" key="3">
    <source>
        <dbReference type="Proteomes" id="UP000782880"/>
    </source>
</evidence>
<name>A0A921LN90_9FIRM</name>
<reference evidence="2" key="2">
    <citation type="submission" date="2021-09" db="EMBL/GenBank/DDBJ databases">
        <authorList>
            <person name="Gilroy R."/>
        </authorList>
    </citation>
    <scope>NUCLEOTIDE SEQUENCE</scope>
    <source>
        <strain evidence="2">ChiBcec21-2208</strain>
    </source>
</reference>
<accession>A0A921LN90</accession>
<feature type="signal peptide" evidence="1">
    <location>
        <begin position="1"/>
        <end position="27"/>
    </location>
</feature>
<dbReference type="EMBL" id="DYVE01000055">
    <property type="protein sequence ID" value="HJG27385.1"/>
    <property type="molecule type" value="Genomic_DNA"/>
</dbReference>
<protein>
    <recommendedName>
        <fullName evidence="4">DUF5057 domain-containing protein</fullName>
    </recommendedName>
</protein>
<organism evidence="2 3">
    <name type="scientific">Subdoligranulum variabile</name>
    <dbReference type="NCBI Taxonomy" id="214851"/>
    <lineage>
        <taxon>Bacteria</taxon>
        <taxon>Bacillati</taxon>
        <taxon>Bacillota</taxon>
        <taxon>Clostridia</taxon>
        <taxon>Eubacteriales</taxon>
        <taxon>Oscillospiraceae</taxon>
        <taxon>Subdoligranulum</taxon>
    </lineage>
</organism>
<dbReference type="AlphaFoldDB" id="A0A921LN90"/>
<reference evidence="2" key="1">
    <citation type="journal article" date="2021" name="PeerJ">
        <title>Extensive microbial diversity within the chicken gut microbiome revealed by metagenomics and culture.</title>
        <authorList>
            <person name="Gilroy R."/>
            <person name="Ravi A."/>
            <person name="Getino M."/>
            <person name="Pursley I."/>
            <person name="Horton D.L."/>
            <person name="Alikhan N.F."/>
            <person name="Baker D."/>
            <person name="Gharbi K."/>
            <person name="Hall N."/>
            <person name="Watson M."/>
            <person name="Adriaenssens E.M."/>
            <person name="Foster-Nyarko E."/>
            <person name="Jarju S."/>
            <person name="Secka A."/>
            <person name="Antonio M."/>
            <person name="Oren A."/>
            <person name="Chaudhuri R.R."/>
            <person name="La Ragione R."/>
            <person name="Hildebrand F."/>
            <person name="Pallen M.J."/>
        </authorList>
    </citation>
    <scope>NUCLEOTIDE SEQUENCE</scope>
    <source>
        <strain evidence="2">ChiBcec21-2208</strain>
    </source>
</reference>
<comment type="caution">
    <text evidence="2">The sequence shown here is derived from an EMBL/GenBank/DDBJ whole genome shotgun (WGS) entry which is preliminary data.</text>
</comment>
<evidence type="ECO:0008006" key="4">
    <source>
        <dbReference type="Google" id="ProtNLM"/>
    </source>
</evidence>
<keyword evidence="1" id="KW-0732">Signal</keyword>
<gene>
    <name evidence="2" type="ORF">K8V20_01885</name>
</gene>
<dbReference type="Proteomes" id="UP000782880">
    <property type="component" value="Unassembled WGS sequence"/>
</dbReference>
<evidence type="ECO:0000313" key="2">
    <source>
        <dbReference type="EMBL" id="HJG27385.1"/>
    </source>
</evidence>